<dbReference type="GO" id="GO:0034399">
    <property type="term" value="C:nuclear periphery"/>
    <property type="evidence" value="ECO:0007669"/>
    <property type="project" value="TreeGrafter"/>
</dbReference>
<feature type="region of interest" description="Disordered" evidence="7">
    <location>
        <begin position="316"/>
        <end position="354"/>
    </location>
</feature>
<keyword evidence="3" id="KW-0812">Transmembrane</keyword>
<dbReference type="GO" id="GO:0003682">
    <property type="term" value="F:chromatin binding"/>
    <property type="evidence" value="ECO:0007669"/>
    <property type="project" value="InterPro"/>
</dbReference>
<keyword evidence="2" id="KW-0597">Phosphoprotein</keyword>
<organism evidence="10 11">
    <name type="scientific">Collybia nuda</name>
    <dbReference type="NCBI Taxonomy" id="64659"/>
    <lineage>
        <taxon>Eukaryota</taxon>
        <taxon>Fungi</taxon>
        <taxon>Dikarya</taxon>
        <taxon>Basidiomycota</taxon>
        <taxon>Agaricomycotina</taxon>
        <taxon>Agaricomycetes</taxon>
        <taxon>Agaricomycetidae</taxon>
        <taxon>Agaricales</taxon>
        <taxon>Tricholomatineae</taxon>
        <taxon>Clitocybaceae</taxon>
        <taxon>Collybia</taxon>
    </lineage>
</organism>
<dbReference type="GO" id="GO:0005783">
    <property type="term" value="C:endoplasmic reticulum"/>
    <property type="evidence" value="ECO:0007669"/>
    <property type="project" value="TreeGrafter"/>
</dbReference>
<dbReference type="CDD" id="cd12935">
    <property type="entry name" value="LEM_like"/>
    <property type="match status" value="1"/>
</dbReference>
<dbReference type="InterPro" id="IPR044780">
    <property type="entry name" value="Heh2/Src1"/>
</dbReference>
<name>A0A9P6CLE1_9AGAR</name>
<dbReference type="InterPro" id="IPR041885">
    <property type="entry name" value="MAN1_winged_helix_dom"/>
</dbReference>
<keyword evidence="6" id="KW-0539">Nucleus</keyword>
<dbReference type="Proteomes" id="UP000807353">
    <property type="component" value="Unassembled WGS sequence"/>
</dbReference>
<dbReference type="InterPro" id="IPR025856">
    <property type="entry name" value="HeH/LEM_domain"/>
</dbReference>
<evidence type="ECO:0000259" key="8">
    <source>
        <dbReference type="Pfam" id="PF09402"/>
    </source>
</evidence>
<dbReference type="EMBL" id="MU150252">
    <property type="protein sequence ID" value="KAF9464663.1"/>
    <property type="molecule type" value="Genomic_DNA"/>
</dbReference>
<evidence type="ECO:0000313" key="11">
    <source>
        <dbReference type="Proteomes" id="UP000807353"/>
    </source>
</evidence>
<feature type="region of interest" description="Disordered" evidence="7">
    <location>
        <begin position="69"/>
        <end position="264"/>
    </location>
</feature>
<accession>A0A9P6CLE1</accession>
<evidence type="ECO:0000256" key="1">
    <source>
        <dbReference type="ARBA" id="ARBA00004540"/>
    </source>
</evidence>
<proteinExistence type="predicted"/>
<dbReference type="GO" id="GO:0005637">
    <property type="term" value="C:nuclear inner membrane"/>
    <property type="evidence" value="ECO:0007669"/>
    <property type="project" value="UniProtKB-SubCell"/>
</dbReference>
<feature type="compositionally biased region" description="Basic residues" evidence="7">
    <location>
        <begin position="209"/>
        <end position="226"/>
    </location>
</feature>
<evidence type="ECO:0000259" key="9">
    <source>
        <dbReference type="Pfam" id="PF12949"/>
    </source>
</evidence>
<reference evidence="10" key="1">
    <citation type="submission" date="2020-11" db="EMBL/GenBank/DDBJ databases">
        <authorList>
            <consortium name="DOE Joint Genome Institute"/>
            <person name="Ahrendt S."/>
            <person name="Riley R."/>
            <person name="Andreopoulos W."/>
            <person name="Labutti K."/>
            <person name="Pangilinan J."/>
            <person name="Ruiz-Duenas F.J."/>
            <person name="Barrasa J.M."/>
            <person name="Sanchez-Garcia M."/>
            <person name="Camarero S."/>
            <person name="Miyauchi S."/>
            <person name="Serrano A."/>
            <person name="Linde D."/>
            <person name="Babiker R."/>
            <person name="Drula E."/>
            <person name="Ayuso-Fernandez I."/>
            <person name="Pacheco R."/>
            <person name="Padilla G."/>
            <person name="Ferreira P."/>
            <person name="Barriuso J."/>
            <person name="Kellner H."/>
            <person name="Castanera R."/>
            <person name="Alfaro M."/>
            <person name="Ramirez L."/>
            <person name="Pisabarro A.G."/>
            <person name="Kuo A."/>
            <person name="Tritt A."/>
            <person name="Lipzen A."/>
            <person name="He G."/>
            <person name="Yan M."/>
            <person name="Ng V."/>
            <person name="Cullen D."/>
            <person name="Martin F."/>
            <person name="Rosso M.-N."/>
            <person name="Henrissat B."/>
            <person name="Hibbett D."/>
            <person name="Martinez A.T."/>
            <person name="Grigoriev I.V."/>
        </authorList>
    </citation>
    <scope>NUCLEOTIDE SEQUENCE</scope>
    <source>
        <strain evidence="10">CBS 247.69</strain>
    </source>
</reference>
<dbReference type="AlphaFoldDB" id="A0A9P6CLE1"/>
<evidence type="ECO:0000256" key="3">
    <source>
        <dbReference type="ARBA" id="ARBA00022692"/>
    </source>
</evidence>
<dbReference type="InterPro" id="IPR018996">
    <property type="entry name" value="Man1/Src1-like_C"/>
</dbReference>
<keyword evidence="4" id="KW-1133">Transmembrane helix</keyword>
<dbReference type="Pfam" id="PF12949">
    <property type="entry name" value="HeH"/>
    <property type="match status" value="1"/>
</dbReference>
<gene>
    <name evidence="10" type="ORF">BDZ94DRAFT_1215827</name>
</gene>
<comment type="subcellular location">
    <subcellularLocation>
        <location evidence="1">Nucleus inner membrane</location>
    </subcellularLocation>
</comment>
<sequence>MSRMTSAQVISLGEYLDTDFDPSSLTVSQLLGVLGFHNVNYPTPYSKPKLIQLFNAEIKSQTDKLRKERLKKQNSIASDEGITDGVTGKPLSVKNPSVTRRSSRRLSHAPEEETSPVRPDPPKRRRSSAQPSLGGPSHRLTYNQPTLVEESEPDDVSPIRKVSRSKKISGAAGAQARRVSNMGAEDSGWEDNNIFQSGAESSSPARPSPIRKKGARKGGIPRKSRKSSSAPPQMLLSSSPVQSPSIPEDSPYSPPQSNFHPDLPSIATRERLPAPIFTRTILNLVEDNKVLNESDDELDLRDNGQPLVQSEVINEVTENEEEEESQRDQTTAFSPRIVEDGKATTPRIRHSLSPEEPKPTTFIVRLFYLMVAIGFSIAILNFKFESSPIGYCDTGVNTNNALEQLRNRRSAIEACNRENRTLLYLPPRASNIKGENGDANMTPCPLPSLLPLPYPDSCTPCPEHGKCAQYSVTCDVGYLLRPPPILFFLPAVASTRNISLSSSLTLSQFSWKVLSTIFDGLPGLGSVALSPRCTEDPRRKRNIGVLGKAIEAYLGQERGRRLCTGGKTSEAVPDAAGGEAKRWGVAVKDLREMMRQKTKPHLLNTFDDTFTEAIQQLTQWGGIIMTEDLQQDRYVAHRTPNLTWNCVVTVKFRETWNEWRIKITGTAFIFVCLLFGRASQAKRRIENKRVAGLVQIALDTLRAQELAHHIDPVTAPYPYLSSVQLRDLILQEEHSVAHRSRLWNKVERVVEGNANVRTNQQEMQGGDEMRVWYWVGSAGRGQDVQKENKVD</sequence>
<dbReference type="Gene3D" id="1.10.10.1180">
    <property type="entry name" value="MAN1, winged-helix domain"/>
    <property type="match status" value="1"/>
</dbReference>
<protein>
    <submittedName>
        <fullName evidence="10">Man1-Src1p-C-terminal domain-containing protein</fullName>
    </submittedName>
</protein>
<feature type="domain" description="HeH/LEM" evidence="9">
    <location>
        <begin position="22"/>
        <end position="55"/>
    </location>
</feature>
<evidence type="ECO:0000256" key="2">
    <source>
        <dbReference type="ARBA" id="ARBA00022553"/>
    </source>
</evidence>
<feature type="compositionally biased region" description="Polar residues" evidence="7">
    <location>
        <begin position="193"/>
        <end position="205"/>
    </location>
</feature>
<evidence type="ECO:0000256" key="5">
    <source>
        <dbReference type="ARBA" id="ARBA00023136"/>
    </source>
</evidence>
<dbReference type="Pfam" id="PF09402">
    <property type="entry name" value="MSC"/>
    <property type="match status" value="1"/>
</dbReference>
<evidence type="ECO:0000256" key="6">
    <source>
        <dbReference type="ARBA" id="ARBA00023242"/>
    </source>
</evidence>
<evidence type="ECO:0000313" key="10">
    <source>
        <dbReference type="EMBL" id="KAF9464663.1"/>
    </source>
</evidence>
<evidence type="ECO:0000256" key="4">
    <source>
        <dbReference type="ARBA" id="ARBA00022989"/>
    </source>
</evidence>
<dbReference type="GO" id="GO:0071763">
    <property type="term" value="P:nuclear membrane organization"/>
    <property type="evidence" value="ECO:0007669"/>
    <property type="project" value="TreeGrafter"/>
</dbReference>
<evidence type="ECO:0000256" key="7">
    <source>
        <dbReference type="SAM" id="MobiDB-lite"/>
    </source>
</evidence>
<feature type="compositionally biased region" description="Polar residues" evidence="7">
    <location>
        <begin position="235"/>
        <end position="245"/>
    </location>
</feature>
<dbReference type="PANTHER" id="PTHR47808:SF2">
    <property type="entry name" value="LEM DOMAIN-CONTAINING PROTEIN 2"/>
    <property type="match status" value="1"/>
</dbReference>
<keyword evidence="11" id="KW-1185">Reference proteome</keyword>
<comment type="caution">
    <text evidence="10">The sequence shown here is derived from an EMBL/GenBank/DDBJ whole genome shotgun (WGS) entry which is preliminary data.</text>
</comment>
<keyword evidence="5" id="KW-0472">Membrane</keyword>
<feature type="domain" description="Man1/Src1-like C-terminal" evidence="8">
    <location>
        <begin position="374"/>
        <end position="777"/>
    </location>
</feature>
<dbReference type="PANTHER" id="PTHR47808">
    <property type="entry name" value="INNER NUCLEAR MEMBRANE PROTEIN HEH2-RELATED"/>
    <property type="match status" value="1"/>
</dbReference>
<dbReference type="OrthoDB" id="5376590at2759"/>